<dbReference type="InterPro" id="IPR036312">
    <property type="entry name" value="Bifun_inhib/LTP/seed_sf"/>
</dbReference>
<dbReference type="GO" id="GO:0008289">
    <property type="term" value="F:lipid binding"/>
    <property type="evidence" value="ECO:0007669"/>
    <property type="project" value="InterPro"/>
</dbReference>
<feature type="signal peptide" evidence="3">
    <location>
        <begin position="1"/>
        <end position="19"/>
    </location>
</feature>
<dbReference type="SUPFAM" id="SSF47699">
    <property type="entry name" value="Bifunctional inhibitor/lipid-transfer protein/seed storage 2S albumin"/>
    <property type="match status" value="1"/>
</dbReference>
<feature type="chain" id="PRO_5007587585" description="Bifunctional inhibitor/plant lipid transfer protein/seed storage helical domain-containing protein" evidence="3">
    <location>
        <begin position="20"/>
        <end position="118"/>
    </location>
</feature>
<evidence type="ECO:0000313" key="6">
    <source>
        <dbReference type="Proteomes" id="UP000075243"/>
    </source>
</evidence>
<keyword evidence="6" id="KW-1185">Reference proteome</keyword>
<dbReference type="GO" id="GO:0006869">
    <property type="term" value="P:lipid transport"/>
    <property type="evidence" value="ECO:0007669"/>
    <property type="project" value="InterPro"/>
</dbReference>
<keyword evidence="2" id="KW-1015">Disulfide bond</keyword>
<dbReference type="Pfam" id="PF14368">
    <property type="entry name" value="LTP_2"/>
    <property type="match status" value="1"/>
</dbReference>
<feature type="domain" description="Bifunctional inhibitor/plant lipid transfer protein/seed storage helical" evidence="4">
    <location>
        <begin position="20"/>
        <end position="115"/>
    </location>
</feature>
<keyword evidence="3" id="KW-0732">Signal</keyword>
<dbReference type="AlphaFoldDB" id="A0A151QXP6"/>
<dbReference type="PANTHER" id="PTHR33076">
    <property type="entry name" value="NON-SPECIFIC LIPID-TRANSFER PROTEIN 2-RELATED"/>
    <property type="match status" value="1"/>
</dbReference>
<organism evidence="5 6">
    <name type="scientific">Cajanus cajan</name>
    <name type="common">Pigeon pea</name>
    <name type="synonym">Cajanus indicus</name>
    <dbReference type="NCBI Taxonomy" id="3821"/>
    <lineage>
        <taxon>Eukaryota</taxon>
        <taxon>Viridiplantae</taxon>
        <taxon>Streptophyta</taxon>
        <taxon>Embryophyta</taxon>
        <taxon>Tracheophyta</taxon>
        <taxon>Spermatophyta</taxon>
        <taxon>Magnoliopsida</taxon>
        <taxon>eudicotyledons</taxon>
        <taxon>Gunneridae</taxon>
        <taxon>Pentapetalae</taxon>
        <taxon>rosids</taxon>
        <taxon>fabids</taxon>
        <taxon>Fabales</taxon>
        <taxon>Fabaceae</taxon>
        <taxon>Papilionoideae</taxon>
        <taxon>50 kb inversion clade</taxon>
        <taxon>NPAAA clade</taxon>
        <taxon>indigoferoid/millettioid clade</taxon>
        <taxon>Phaseoleae</taxon>
        <taxon>Cajanus</taxon>
    </lineage>
</organism>
<dbReference type="EMBL" id="KQ484440">
    <property type="protein sequence ID" value="KYP35127.1"/>
    <property type="molecule type" value="Genomic_DNA"/>
</dbReference>
<evidence type="ECO:0000313" key="5">
    <source>
        <dbReference type="EMBL" id="KYP35127.1"/>
    </source>
</evidence>
<sequence>MGDKKVLVLVMFVMAYGLAVTTFTASQVPPTCDPYQPLLFQCVSYLVADPFINTPSDHCCDGAKQAFNKANNDQAIKDLCSCLVDAGPYLHFQPATLVQLPVACKINLSFSMKKCILG</sequence>
<reference evidence="5" key="1">
    <citation type="journal article" date="2012" name="Nat. Biotechnol.">
        <title>Draft genome sequence of pigeonpea (Cajanus cajan), an orphan legume crop of resource-poor farmers.</title>
        <authorList>
            <person name="Varshney R.K."/>
            <person name="Chen W."/>
            <person name="Li Y."/>
            <person name="Bharti A.K."/>
            <person name="Saxena R.K."/>
            <person name="Schlueter J.A."/>
            <person name="Donoghue M.T."/>
            <person name="Azam S."/>
            <person name="Fan G."/>
            <person name="Whaley A.M."/>
            <person name="Farmer A.D."/>
            <person name="Sheridan J."/>
            <person name="Iwata A."/>
            <person name="Tuteja R."/>
            <person name="Penmetsa R.V."/>
            <person name="Wu W."/>
            <person name="Upadhyaya H.D."/>
            <person name="Yang S.P."/>
            <person name="Shah T."/>
            <person name="Saxena K.B."/>
            <person name="Michael T."/>
            <person name="McCombie W.R."/>
            <person name="Yang B."/>
            <person name="Zhang G."/>
            <person name="Yang H."/>
            <person name="Wang J."/>
            <person name="Spillane C."/>
            <person name="Cook D.R."/>
            <person name="May G.D."/>
            <person name="Xu X."/>
            <person name="Jackson S.A."/>
        </authorList>
    </citation>
    <scope>NUCLEOTIDE SEQUENCE [LARGE SCALE GENOMIC DNA]</scope>
</reference>
<name>A0A151QXP6_CAJCA</name>
<evidence type="ECO:0000256" key="3">
    <source>
        <dbReference type="SAM" id="SignalP"/>
    </source>
</evidence>
<dbReference type="InterPro" id="IPR000528">
    <property type="entry name" value="Plant_nsLTP"/>
</dbReference>
<proteinExistence type="inferred from homology"/>
<evidence type="ECO:0000256" key="1">
    <source>
        <dbReference type="ARBA" id="ARBA00009748"/>
    </source>
</evidence>
<comment type="similarity">
    <text evidence="1">Belongs to the plant LTP family.</text>
</comment>
<evidence type="ECO:0000259" key="4">
    <source>
        <dbReference type="Pfam" id="PF14368"/>
    </source>
</evidence>
<dbReference type="Gramene" id="C.cajan_46724.t">
    <property type="protein sequence ID" value="C.cajan_46724.t.cds1"/>
    <property type="gene ID" value="C.cajan_46724"/>
</dbReference>
<protein>
    <recommendedName>
        <fullName evidence="4">Bifunctional inhibitor/plant lipid transfer protein/seed storage helical domain-containing protein</fullName>
    </recommendedName>
</protein>
<dbReference type="Proteomes" id="UP000075243">
    <property type="component" value="Unassembled WGS sequence"/>
</dbReference>
<gene>
    <name evidence="5" type="ORF">KK1_043852</name>
</gene>
<dbReference type="OMA" id="CCEGARV"/>
<dbReference type="Gene3D" id="1.10.110.10">
    <property type="entry name" value="Plant lipid-transfer and hydrophobic proteins"/>
    <property type="match status" value="1"/>
</dbReference>
<dbReference type="InterPro" id="IPR016140">
    <property type="entry name" value="Bifunc_inhib/LTP/seed_store"/>
</dbReference>
<evidence type="ECO:0000256" key="2">
    <source>
        <dbReference type="ARBA" id="ARBA00023157"/>
    </source>
</evidence>
<accession>A0A151QXP6</accession>